<dbReference type="Proteomes" id="UP001064971">
    <property type="component" value="Chromosome"/>
</dbReference>
<dbReference type="PANTHER" id="PTHR10724:SF7">
    <property type="entry name" value="SMALL RIBOSOMAL SUBUNIT PROTEIN BS1C"/>
    <property type="match status" value="1"/>
</dbReference>
<feature type="compositionally biased region" description="Basic and acidic residues" evidence="4">
    <location>
        <begin position="101"/>
        <end position="111"/>
    </location>
</feature>
<dbReference type="SMART" id="SM00316">
    <property type="entry name" value="S1"/>
    <property type="match status" value="1"/>
</dbReference>
<dbReference type="SUPFAM" id="SSF50249">
    <property type="entry name" value="Nucleic acid-binding proteins"/>
    <property type="match status" value="1"/>
</dbReference>
<dbReference type="InterPro" id="IPR012340">
    <property type="entry name" value="NA-bd_OB-fold"/>
</dbReference>
<dbReference type="InterPro" id="IPR003029">
    <property type="entry name" value="S1_domain"/>
</dbReference>
<dbReference type="Pfam" id="PF00575">
    <property type="entry name" value="S1"/>
    <property type="match status" value="1"/>
</dbReference>
<evidence type="ECO:0000313" key="6">
    <source>
        <dbReference type="EMBL" id="BDP41477.1"/>
    </source>
</evidence>
<protein>
    <submittedName>
        <fullName evidence="6">RNA-binding protein S1</fullName>
    </submittedName>
</protein>
<dbReference type="CDD" id="cd05692">
    <property type="entry name" value="S1_RPS1_repeat_hs4"/>
    <property type="match status" value="1"/>
</dbReference>
<keyword evidence="7" id="KW-1185">Reference proteome</keyword>
<dbReference type="Gene3D" id="2.40.50.140">
    <property type="entry name" value="Nucleic acid-binding proteins"/>
    <property type="match status" value="1"/>
</dbReference>
<reference evidence="6" key="1">
    <citation type="submission" date="2022-07" db="EMBL/GenBank/DDBJ databases">
        <title>Complete Genome Sequence of the Radioresistant Bacterium Deinococcus aetherius ST0316, Isolated from the Air Dust collected in Lower Stratosphere above Japan.</title>
        <authorList>
            <person name="Satoh K."/>
            <person name="Hagiwara K."/>
            <person name="Katsumata K."/>
            <person name="Kubo A."/>
            <person name="Yokobori S."/>
            <person name="Yamagishi A."/>
            <person name="Oono Y."/>
            <person name="Narumi I."/>
        </authorList>
    </citation>
    <scope>NUCLEOTIDE SEQUENCE</scope>
    <source>
        <strain evidence="6">ST0316</strain>
    </source>
</reference>
<dbReference type="EMBL" id="AP026560">
    <property type="protein sequence ID" value="BDP41477.1"/>
    <property type="molecule type" value="Genomic_DNA"/>
</dbReference>
<name>A0ABM8ACG7_9DEIO</name>
<evidence type="ECO:0000256" key="2">
    <source>
        <dbReference type="ARBA" id="ARBA00022980"/>
    </source>
</evidence>
<gene>
    <name evidence="6" type="ORF">DAETH_14460</name>
</gene>
<keyword evidence="2" id="KW-0689">Ribosomal protein</keyword>
<feature type="domain" description="S1 motif" evidence="5">
    <location>
        <begin position="6"/>
        <end position="74"/>
    </location>
</feature>
<comment type="similarity">
    <text evidence="1">Belongs to the bacterial ribosomal protein bS1 family.</text>
</comment>
<dbReference type="PROSITE" id="PS50126">
    <property type="entry name" value="S1"/>
    <property type="match status" value="1"/>
</dbReference>
<evidence type="ECO:0000256" key="4">
    <source>
        <dbReference type="SAM" id="MobiDB-lite"/>
    </source>
</evidence>
<keyword evidence="3" id="KW-0687">Ribonucleoprotein</keyword>
<sequence length="129" mass="14242">MQLDPGAVVEGRVTRVTDFGAFVQFENGETGLVHISQIAHSFVRNIHDHVREGENVEVKVLGRDERGRLDLSIKELLEEPEEIPRPRAIGRQSPQFEAKLRSFMRDAKERGGGGGGGGKKGPATSKRKK</sequence>
<dbReference type="InterPro" id="IPR050437">
    <property type="entry name" value="Ribos_protein_bS1-like"/>
</dbReference>
<feature type="region of interest" description="Disordered" evidence="4">
    <location>
        <begin position="101"/>
        <end position="129"/>
    </location>
</feature>
<evidence type="ECO:0000256" key="3">
    <source>
        <dbReference type="ARBA" id="ARBA00023274"/>
    </source>
</evidence>
<dbReference type="PANTHER" id="PTHR10724">
    <property type="entry name" value="30S RIBOSOMAL PROTEIN S1"/>
    <property type="match status" value="1"/>
</dbReference>
<evidence type="ECO:0000256" key="1">
    <source>
        <dbReference type="ARBA" id="ARBA00006767"/>
    </source>
</evidence>
<evidence type="ECO:0000259" key="5">
    <source>
        <dbReference type="PROSITE" id="PS50126"/>
    </source>
</evidence>
<organism evidence="6 7">
    <name type="scientific">Deinococcus aetherius</name>
    <dbReference type="NCBI Taxonomy" id="200252"/>
    <lineage>
        <taxon>Bacteria</taxon>
        <taxon>Thermotogati</taxon>
        <taxon>Deinococcota</taxon>
        <taxon>Deinococci</taxon>
        <taxon>Deinococcales</taxon>
        <taxon>Deinococcaceae</taxon>
        <taxon>Deinococcus</taxon>
    </lineage>
</organism>
<evidence type="ECO:0000313" key="7">
    <source>
        <dbReference type="Proteomes" id="UP001064971"/>
    </source>
</evidence>
<proteinExistence type="inferred from homology"/>
<accession>A0ABM8ACG7</accession>